<dbReference type="EMBL" id="BMAV01003114">
    <property type="protein sequence ID" value="GFY42530.1"/>
    <property type="molecule type" value="Genomic_DNA"/>
</dbReference>
<gene>
    <name evidence="1" type="ORF">TNIN_355831</name>
</gene>
<protein>
    <submittedName>
        <fullName evidence="1">Uncharacterized protein</fullName>
    </submittedName>
</protein>
<name>A0A8X6WWK5_9ARAC</name>
<proteinExistence type="predicted"/>
<sequence length="117" mass="13525">MDMQGSEREDPVDISIVRQCIRAANDCLIEMNSQHIDLLLENFDSQSESPLFNPELEVPVLQSNHFDANVVEIVKINSGRIDSLSEIPLFKPNLKYRYHNVIIWMRMLIIVKITKSI</sequence>
<reference evidence="1" key="1">
    <citation type="submission" date="2020-08" db="EMBL/GenBank/DDBJ databases">
        <title>Multicomponent nature underlies the extraordinary mechanical properties of spider dragline silk.</title>
        <authorList>
            <person name="Kono N."/>
            <person name="Nakamura H."/>
            <person name="Mori M."/>
            <person name="Yoshida Y."/>
            <person name="Ohtoshi R."/>
            <person name="Malay A.D."/>
            <person name="Moran D.A.P."/>
            <person name="Tomita M."/>
            <person name="Numata K."/>
            <person name="Arakawa K."/>
        </authorList>
    </citation>
    <scope>NUCLEOTIDE SEQUENCE</scope>
</reference>
<evidence type="ECO:0000313" key="2">
    <source>
        <dbReference type="Proteomes" id="UP000886998"/>
    </source>
</evidence>
<dbReference type="Proteomes" id="UP000886998">
    <property type="component" value="Unassembled WGS sequence"/>
</dbReference>
<dbReference type="AlphaFoldDB" id="A0A8X6WWK5"/>
<accession>A0A8X6WWK5</accession>
<comment type="caution">
    <text evidence="1">The sequence shown here is derived from an EMBL/GenBank/DDBJ whole genome shotgun (WGS) entry which is preliminary data.</text>
</comment>
<keyword evidence="2" id="KW-1185">Reference proteome</keyword>
<evidence type="ECO:0000313" key="1">
    <source>
        <dbReference type="EMBL" id="GFY42530.1"/>
    </source>
</evidence>
<organism evidence="1 2">
    <name type="scientific">Trichonephila inaurata madagascariensis</name>
    <dbReference type="NCBI Taxonomy" id="2747483"/>
    <lineage>
        <taxon>Eukaryota</taxon>
        <taxon>Metazoa</taxon>
        <taxon>Ecdysozoa</taxon>
        <taxon>Arthropoda</taxon>
        <taxon>Chelicerata</taxon>
        <taxon>Arachnida</taxon>
        <taxon>Araneae</taxon>
        <taxon>Araneomorphae</taxon>
        <taxon>Entelegynae</taxon>
        <taxon>Araneoidea</taxon>
        <taxon>Nephilidae</taxon>
        <taxon>Trichonephila</taxon>
        <taxon>Trichonephila inaurata</taxon>
    </lineage>
</organism>